<evidence type="ECO:0000256" key="6">
    <source>
        <dbReference type="ARBA" id="ARBA00022989"/>
    </source>
</evidence>
<dbReference type="Gene3D" id="1.20.5.1030">
    <property type="entry name" value="Preprotein translocase secy subunit"/>
    <property type="match status" value="1"/>
</dbReference>
<sequence length="60" mass="7022">MSLIDYFKDTKSELKHVSWPNKQQTINFTIIVVLISLLTGLLLGFFDLIYQFVLKTFVLQ</sequence>
<comment type="caution">
    <text evidence="10">The sequence shown here is derived from an EMBL/GenBank/DDBJ whole genome shotgun (WGS) entry which is preliminary data.</text>
</comment>
<dbReference type="InterPro" id="IPR001901">
    <property type="entry name" value="Translocase_SecE/Sec61-g"/>
</dbReference>
<evidence type="ECO:0000256" key="9">
    <source>
        <dbReference type="HAMAP-Rule" id="MF_00422"/>
    </source>
</evidence>
<keyword evidence="3 9" id="KW-1003">Cell membrane</keyword>
<dbReference type="PANTHER" id="PTHR33910">
    <property type="entry name" value="PROTEIN TRANSLOCASE SUBUNIT SECE"/>
    <property type="match status" value="1"/>
</dbReference>
<dbReference type="GO" id="GO:0065002">
    <property type="term" value="P:intracellular protein transmembrane transport"/>
    <property type="evidence" value="ECO:0007669"/>
    <property type="project" value="UniProtKB-UniRule"/>
</dbReference>
<comment type="subunit">
    <text evidence="9">Component of the Sec protein translocase complex. Heterotrimer consisting of SecY, SecE and SecG subunits. The heterotrimers can form oligomers, although 1 heterotrimer is thought to be able to translocate proteins. Interacts with the ribosome. Interacts with SecDF, and other proteins may be involved. Interacts with SecA.</text>
</comment>
<comment type="function">
    <text evidence="9">Essential subunit of the Sec protein translocation channel SecYEG. Clamps together the 2 halves of SecY. May contact the channel plug during translocation.</text>
</comment>
<keyword evidence="6 9" id="KW-1133">Transmembrane helix</keyword>
<proteinExistence type="inferred from homology"/>
<evidence type="ECO:0000256" key="8">
    <source>
        <dbReference type="ARBA" id="ARBA00023136"/>
    </source>
</evidence>
<evidence type="ECO:0000256" key="5">
    <source>
        <dbReference type="ARBA" id="ARBA00022927"/>
    </source>
</evidence>
<keyword evidence="4 9" id="KW-0812">Transmembrane</keyword>
<dbReference type="GO" id="GO:0006605">
    <property type="term" value="P:protein targeting"/>
    <property type="evidence" value="ECO:0007669"/>
    <property type="project" value="UniProtKB-UniRule"/>
</dbReference>
<dbReference type="GO" id="GO:0008320">
    <property type="term" value="F:protein transmembrane transporter activity"/>
    <property type="evidence" value="ECO:0007669"/>
    <property type="project" value="UniProtKB-UniRule"/>
</dbReference>
<feature type="transmembrane region" description="Helical" evidence="9">
    <location>
        <begin position="26"/>
        <end position="50"/>
    </location>
</feature>
<evidence type="ECO:0000313" key="11">
    <source>
        <dbReference type="Proteomes" id="UP000230431"/>
    </source>
</evidence>
<evidence type="ECO:0000313" key="10">
    <source>
        <dbReference type="EMBL" id="PIR46285.1"/>
    </source>
</evidence>
<dbReference type="GO" id="GO:0009306">
    <property type="term" value="P:protein secretion"/>
    <property type="evidence" value="ECO:0007669"/>
    <property type="project" value="UniProtKB-UniRule"/>
</dbReference>
<keyword evidence="8 9" id="KW-0472">Membrane</keyword>
<evidence type="ECO:0000256" key="1">
    <source>
        <dbReference type="ARBA" id="ARBA00004370"/>
    </source>
</evidence>
<dbReference type="InterPro" id="IPR038379">
    <property type="entry name" value="SecE_sf"/>
</dbReference>
<evidence type="ECO:0000256" key="3">
    <source>
        <dbReference type="ARBA" id="ARBA00022475"/>
    </source>
</evidence>
<dbReference type="AlphaFoldDB" id="A0A2H0RKH9"/>
<evidence type="ECO:0000256" key="2">
    <source>
        <dbReference type="ARBA" id="ARBA00022448"/>
    </source>
</evidence>
<dbReference type="Proteomes" id="UP000230431">
    <property type="component" value="Unassembled WGS sequence"/>
</dbReference>
<reference evidence="10 11" key="1">
    <citation type="submission" date="2017-09" db="EMBL/GenBank/DDBJ databases">
        <title>Depth-based differentiation of microbial function through sediment-hosted aquifers and enrichment of novel symbionts in the deep terrestrial subsurface.</title>
        <authorList>
            <person name="Probst A.J."/>
            <person name="Ladd B."/>
            <person name="Jarett J.K."/>
            <person name="Geller-Mcgrath D.E."/>
            <person name="Sieber C.M."/>
            <person name="Emerson J.B."/>
            <person name="Anantharaman K."/>
            <person name="Thomas B.C."/>
            <person name="Malmstrom R."/>
            <person name="Stieglmeier M."/>
            <person name="Klingl A."/>
            <person name="Woyke T."/>
            <person name="Ryan C.M."/>
            <person name="Banfield J.F."/>
        </authorList>
    </citation>
    <scope>NUCLEOTIDE SEQUENCE [LARGE SCALE GENOMIC DNA]</scope>
    <source>
        <strain evidence="10">CG10_big_fil_rev_8_21_14_0_10_49_38</strain>
    </source>
</reference>
<dbReference type="HAMAP" id="MF_00422">
    <property type="entry name" value="SecE"/>
    <property type="match status" value="1"/>
</dbReference>
<dbReference type="GO" id="GO:0043952">
    <property type="term" value="P:protein transport by the Sec complex"/>
    <property type="evidence" value="ECO:0007669"/>
    <property type="project" value="UniProtKB-UniRule"/>
</dbReference>
<comment type="similarity">
    <text evidence="9">Belongs to the SecE/SEC61-gamma family.</text>
</comment>
<keyword evidence="7 9" id="KW-0811">Translocation</keyword>
<keyword evidence="5 9" id="KW-0653">Protein transport</keyword>
<accession>A0A2H0RKH9</accession>
<comment type="subcellular location">
    <subcellularLocation>
        <location evidence="9">Cell membrane</location>
        <topology evidence="9">Single-pass membrane protein</topology>
    </subcellularLocation>
    <subcellularLocation>
        <location evidence="1">Membrane</location>
    </subcellularLocation>
</comment>
<dbReference type="InterPro" id="IPR005807">
    <property type="entry name" value="SecE_bac"/>
</dbReference>
<gene>
    <name evidence="9 10" type="primary">secE</name>
    <name evidence="10" type="ORF">COV08_00770</name>
</gene>
<evidence type="ECO:0000256" key="4">
    <source>
        <dbReference type="ARBA" id="ARBA00022692"/>
    </source>
</evidence>
<protein>
    <recommendedName>
        <fullName evidence="9">Protein translocase subunit SecE</fullName>
    </recommendedName>
</protein>
<name>A0A2H0RKH9_9BACT</name>
<dbReference type="EMBL" id="PCYK01000004">
    <property type="protein sequence ID" value="PIR46285.1"/>
    <property type="molecule type" value="Genomic_DNA"/>
</dbReference>
<dbReference type="GO" id="GO:0005886">
    <property type="term" value="C:plasma membrane"/>
    <property type="evidence" value="ECO:0007669"/>
    <property type="project" value="UniProtKB-SubCell"/>
</dbReference>
<keyword evidence="2 9" id="KW-0813">Transport</keyword>
<evidence type="ECO:0000256" key="7">
    <source>
        <dbReference type="ARBA" id="ARBA00023010"/>
    </source>
</evidence>
<dbReference type="Pfam" id="PF00584">
    <property type="entry name" value="SecE"/>
    <property type="match status" value="1"/>
</dbReference>
<organism evidence="10 11">
    <name type="scientific">Candidatus Vogelbacteria bacterium CG10_big_fil_rev_8_21_14_0_10_49_38</name>
    <dbReference type="NCBI Taxonomy" id="1975043"/>
    <lineage>
        <taxon>Bacteria</taxon>
        <taxon>Candidatus Vogeliibacteriota</taxon>
    </lineage>
</organism>
<dbReference type="PANTHER" id="PTHR33910:SF1">
    <property type="entry name" value="PROTEIN TRANSLOCASE SUBUNIT SECE"/>
    <property type="match status" value="1"/>
</dbReference>
<dbReference type="NCBIfam" id="TIGR00964">
    <property type="entry name" value="secE_bact"/>
    <property type="match status" value="1"/>
</dbReference>